<organism evidence="2 3">
    <name type="scientific">Nocardia ninae NBRC 108245</name>
    <dbReference type="NCBI Taxonomy" id="1210091"/>
    <lineage>
        <taxon>Bacteria</taxon>
        <taxon>Bacillati</taxon>
        <taxon>Actinomycetota</taxon>
        <taxon>Actinomycetes</taxon>
        <taxon>Mycobacteriales</taxon>
        <taxon>Nocardiaceae</taxon>
        <taxon>Nocardia</taxon>
    </lineage>
</organism>
<dbReference type="AlphaFoldDB" id="A0A511M7C2"/>
<keyword evidence="1" id="KW-0472">Membrane</keyword>
<dbReference type="Pfam" id="PF26327">
    <property type="entry name" value="LpqS"/>
    <property type="match status" value="1"/>
</dbReference>
<keyword evidence="1" id="KW-0812">Transmembrane</keyword>
<dbReference type="Proteomes" id="UP000321424">
    <property type="component" value="Unassembled WGS sequence"/>
</dbReference>
<evidence type="ECO:0000313" key="2">
    <source>
        <dbReference type="EMBL" id="GEM36520.1"/>
    </source>
</evidence>
<evidence type="ECO:0000313" key="3">
    <source>
        <dbReference type="Proteomes" id="UP000321424"/>
    </source>
</evidence>
<accession>A0A511M7C2</accession>
<keyword evidence="1" id="KW-1133">Transmembrane helix</keyword>
<name>A0A511M7C2_9NOCA</name>
<sequence length="81" mass="8415">MGDGGEHGAPHTKHCLLKSAFEGFSGNLPAPPLLLLWVMAVATLVTMVLLVVAGGVRGPPVAAIRAVSGRALLTRFCIARR</sequence>
<feature type="transmembrane region" description="Helical" evidence="1">
    <location>
        <begin position="34"/>
        <end position="56"/>
    </location>
</feature>
<evidence type="ECO:0000256" key="1">
    <source>
        <dbReference type="SAM" id="Phobius"/>
    </source>
</evidence>
<comment type="caution">
    <text evidence="2">The sequence shown here is derived from an EMBL/GenBank/DDBJ whole genome shotgun (WGS) entry which is preliminary data.</text>
</comment>
<keyword evidence="3" id="KW-1185">Reference proteome</keyword>
<protein>
    <submittedName>
        <fullName evidence="2">Uncharacterized protein</fullName>
    </submittedName>
</protein>
<dbReference type="EMBL" id="BJXA01000003">
    <property type="protein sequence ID" value="GEM36520.1"/>
    <property type="molecule type" value="Genomic_DNA"/>
</dbReference>
<proteinExistence type="predicted"/>
<reference evidence="2 3" key="1">
    <citation type="submission" date="2019-07" db="EMBL/GenBank/DDBJ databases">
        <title>Whole genome shotgun sequence of Nocardia ninae NBRC 108245.</title>
        <authorList>
            <person name="Hosoyama A."/>
            <person name="Uohara A."/>
            <person name="Ohji S."/>
            <person name="Ichikawa N."/>
        </authorList>
    </citation>
    <scope>NUCLEOTIDE SEQUENCE [LARGE SCALE GENOMIC DNA]</scope>
    <source>
        <strain evidence="2 3">NBRC 108245</strain>
    </source>
</reference>
<dbReference type="InterPro" id="IPR058714">
    <property type="entry name" value="LpqS"/>
</dbReference>
<gene>
    <name evidence="2" type="ORF">NN4_10390</name>
</gene>